<protein>
    <recommendedName>
        <fullName evidence="4">DUF4258 domain-containing protein</fullName>
    </recommendedName>
</protein>
<dbReference type="RefSeq" id="WP_311427540.1">
    <property type="nucleotide sequence ID" value="NZ_JAVRIA010000004.1"/>
</dbReference>
<keyword evidence="3" id="KW-1185">Reference proteome</keyword>
<evidence type="ECO:0000313" key="3">
    <source>
        <dbReference type="Proteomes" id="UP001259492"/>
    </source>
</evidence>
<feature type="transmembrane region" description="Helical" evidence="1">
    <location>
        <begin position="7"/>
        <end position="27"/>
    </location>
</feature>
<comment type="caution">
    <text evidence="2">The sequence shown here is derived from an EMBL/GenBank/DDBJ whole genome shotgun (WGS) entry which is preliminary data.</text>
</comment>
<keyword evidence="1" id="KW-0812">Transmembrane</keyword>
<keyword evidence="1" id="KW-0472">Membrane</keyword>
<sequence length="122" mass="13719">MKFIQKLGYYLGGVSIGIVILMFFLGGKKASCDYGPNARTVKHLAGLKKEYSQDAKKVMSIKELDSTIVKNIIRYGNVDFSESETRTEPCKSYVIDNTYKEQPVKITLKKCDSLVTILTIKL</sequence>
<reference evidence="2 3" key="1">
    <citation type="submission" date="2023-09" db="EMBL/GenBank/DDBJ databases">
        <authorList>
            <person name="Rey-Velasco X."/>
        </authorList>
    </citation>
    <scope>NUCLEOTIDE SEQUENCE [LARGE SCALE GENOMIC DNA]</scope>
    <source>
        <strain evidence="2 3">W332</strain>
    </source>
</reference>
<dbReference type="EMBL" id="JAVRIA010000004">
    <property type="protein sequence ID" value="MDT0558775.1"/>
    <property type="molecule type" value="Genomic_DNA"/>
</dbReference>
<organism evidence="2 3">
    <name type="scientific">Microcosmobacter mediterraneus</name>
    <dbReference type="NCBI Taxonomy" id="3075607"/>
    <lineage>
        <taxon>Bacteria</taxon>
        <taxon>Pseudomonadati</taxon>
        <taxon>Bacteroidota</taxon>
        <taxon>Flavobacteriia</taxon>
        <taxon>Flavobacteriales</taxon>
        <taxon>Flavobacteriaceae</taxon>
        <taxon>Microcosmobacter</taxon>
    </lineage>
</organism>
<accession>A0ABU2YND4</accession>
<name>A0ABU2YND4_9FLAO</name>
<evidence type="ECO:0000313" key="2">
    <source>
        <dbReference type="EMBL" id="MDT0558775.1"/>
    </source>
</evidence>
<proteinExistence type="predicted"/>
<keyword evidence="1" id="KW-1133">Transmembrane helix</keyword>
<gene>
    <name evidence="2" type="ORF">RM697_08955</name>
</gene>
<dbReference type="Proteomes" id="UP001259492">
    <property type="component" value="Unassembled WGS sequence"/>
</dbReference>
<evidence type="ECO:0008006" key="4">
    <source>
        <dbReference type="Google" id="ProtNLM"/>
    </source>
</evidence>
<evidence type="ECO:0000256" key="1">
    <source>
        <dbReference type="SAM" id="Phobius"/>
    </source>
</evidence>